<reference evidence="2 3" key="1">
    <citation type="submission" date="2023-08" db="EMBL/GenBank/DDBJ databases">
        <title>Black Yeasts Isolated from many extreme environments.</title>
        <authorList>
            <person name="Coleine C."/>
            <person name="Stajich J.E."/>
            <person name="Selbmann L."/>
        </authorList>
    </citation>
    <scope>NUCLEOTIDE SEQUENCE [LARGE SCALE GENOMIC DNA]</scope>
    <source>
        <strain evidence="2 3">CCFEE 536</strain>
    </source>
</reference>
<keyword evidence="3" id="KW-1185">Reference proteome</keyword>
<name>A0ABR0KW76_9PEZI</name>
<proteinExistence type="predicted"/>
<accession>A0ABR0KW76</accession>
<sequence>MTYKPDATRAVSGGPVDVGEMVAKYGGEDGQGEGKGKGGMRGMMRGLRVSNGTTAGEVEMPDAAPLVFPALDAADTEEVKGMKKTQKFVAAYLDKRAQATYAAQNPTSSLTAPRAQSQQFASRYSDPTHPATNGSLVSLVTGGAVNPRARRQEKRDRKRARREGWRGQQRIGGQSVRGRGEKKGVRKMLQQNVLYLMIVNMPTDEEIGEARRKMEVA</sequence>
<evidence type="ECO:0000256" key="1">
    <source>
        <dbReference type="SAM" id="MobiDB-lite"/>
    </source>
</evidence>
<organism evidence="2 3">
    <name type="scientific">Cryomyces antarcticus</name>
    <dbReference type="NCBI Taxonomy" id="329879"/>
    <lineage>
        <taxon>Eukaryota</taxon>
        <taxon>Fungi</taxon>
        <taxon>Dikarya</taxon>
        <taxon>Ascomycota</taxon>
        <taxon>Pezizomycotina</taxon>
        <taxon>Dothideomycetes</taxon>
        <taxon>Dothideomycetes incertae sedis</taxon>
        <taxon>Cryomyces</taxon>
    </lineage>
</organism>
<dbReference type="PANTHER" id="PTHR38887:SF1">
    <property type="entry name" value="RAS MODIFICATION PROTEIN ERF4"/>
    <property type="match status" value="1"/>
</dbReference>
<evidence type="ECO:0000313" key="3">
    <source>
        <dbReference type="Proteomes" id="UP001357485"/>
    </source>
</evidence>
<dbReference type="PANTHER" id="PTHR38887">
    <property type="entry name" value="CHROMOSOME 21, WHOLE GENOME SHOTGUN SEQUENCE"/>
    <property type="match status" value="1"/>
</dbReference>
<dbReference type="Proteomes" id="UP001357485">
    <property type="component" value="Unassembled WGS sequence"/>
</dbReference>
<feature type="compositionally biased region" description="Polar residues" evidence="1">
    <location>
        <begin position="102"/>
        <end position="122"/>
    </location>
</feature>
<feature type="region of interest" description="Disordered" evidence="1">
    <location>
        <begin position="102"/>
        <end position="184"/>
    </location>
</feature>
<protein>
    <submittedName>
        <fullName evidence="2">Uncharacterized protein</fullName>
    </submittedName>
</protein>
<feature type="compositionally biased region" description="Basic residues" evidence="1">
    <location>
        <begin position="148"/>
        <end position="161"/>
    </location>
</feature>
<gene>
    <name evidence="2" type="ORF">LTR16_000154</name>
</gene>
<comment type="caution">
    <text evidence="2">The sequence shown here is derived from an EMBL/GenBank/DDBJ whole genome shotgun (WGS) entry which is preliminary data.</text>
</comment>
<dbReference type="EMBL" id="JAVRRA010024620">
    <property type="protein sequence ID" value="KAK5132027.1"/>
    <property type="molecule type" value="Genomic_DNA"/>
</dbReference>
<evidence type="ECO:0000313" key="2">
    <source>
        <dbReference type="EMBL" id="KAK5132027.1"/>
    </source>
</evidence>
<dbReference type="InterPro" id="IPR053221">
    <property type="entry name" value="Burnettramic_acid_biosynth"/>
</dbReference>